<dbReference type="GO" id="GO:0006355">
    <property type="term" value="P:regulation of DNA-templated transcription"/>
    <property type="evidence" value="ECO:0007669"/>
    <property type="project" value="InterPro"/>
</dbReference>
<keyword evidence="4" id="KW-0539">Nucleus</keyword>
<dbReference type="OrthoDB" id="1647165at2759"/>
<feature type="compositionally biased region" description="Low complexity" evidence="5">
    <location>
        <begin position="1"/>
        <end position="19"/>
    </location>
</feature>
<dbReference type="SUPFAM" id="SSF47459">
    <property type="entry name" value="HLH, helix-loop-helix DNA-binding domain"/>
    <property type="match status" value="1"/>
</dbReference>
<reference evidence="6" key="1">
    <citation type="submission" date="2020-07" db="EMBL/GenBank/DDBJ databases">
        <title>Ethylene signaling mediates host invasion by parasitic plants.</title>
        <authorList>
            <person name="Yoshida S."/>
        </authorList>
    </citation>
    <scope>NUCLEOTIDE SEQUENCE</scope>
    <source>
        <strain evidence="6">Okayama</strain>
    </source>
</reference>
<keyword evidence="7" id="KW-1185">Reference proteome</keyword>
<sequence length="230" mass="24972">MMSSLLSSSNPAANANPDRSSTRRKKRKKMQNQTENTENNPAIQWKSDAQQQIYSSKLLRALQQVRLSGGSASASAPGRVHEAANRVLAATAKGRSRWSRAILTSRLKLKFMKKNNIVKRQRKVMTVITTGNSRPPRKPKVSVLRLKSKGLPAVQRKAGVLSRLVPGCRKQPFPVVLEEATDYIAALEMQVRAMSALAELLSVSGPSSSSFAMAPNGGLNQLGSSRAPPS</sequence>
<evidence type="ECO:0000256" key="3">
    <source>
        <dbReference type="ARBA" id="ARBA00023163"/>
    </source>
</evidence>
<protein>
    <submittedName>
        <fullName evidence="6">Transcription factor bhlh147</fullName>
    </submittedName>
</protein>
<feature type="region of interest" description="Disordered" evidence="5">
    <location>
        <begin position="1"/>
        <end position="46"/>
    </location>
</feature>
<dbReference type="InterPro" id="IPR044660">
    <property type="entry name" value="IBH1-like"/>
</dbReference>
<evidence type="ECO:0000256" key="2">
    <source>
        <dbReference type="ARBA" id="ARBA00023015"/>
    </source>
</evidence>
<dbReference type="PANTHER" id="PTHR33124">
    <property type="entry name" value="TRANSCRIPTION FACTOR IBH1-LIKE 1"/>
    <property type="match status" value="1"/>
</dbReference>
<keyword evidence="2" id="KW-0805">Transcription regulation</keyword>
<proteinExistence type="predicted"/>
<evidence type="ECO:0000313" key="7">
    <source>
        <dbReference type="Proteomes" id="UP000653305"/>
    </source>
</evidence>
<keyword evidence="3" id="KW-0804">Transcription</keyword>
<accession>A0A830CTM4</accession>
<comment type="caution">
    <text evidence="6">The sequence shown here is derived from an EMBL/GenBank/DDBJ whole genome shotgun (WGS) entry which is preliminary data.</text>
</comment>
<evidence type="ECO:0000256" key="1">
    <source>
        <dbReference type="ARBA" id="ARBA00004123"/>
    </source>
</evidence>
<gene>
    <name evidence="6" type="ORF">PHJA_002464900</name>
</gene>
<dbReference type="GO" id="GO:0046983">
    <property type="term" value="F:protein dimerization activity"/>
    <property type="evidence" value="ECO:0007669"/>
    <property type="project" value="InterPro"/>
</dbReference>
<evidence type="ECO:0000256" key="4">
    <source>
        <dbReference type="ARBA" id="ARBA00023242"/>
    </source>
</evidence>
<dbReference type="InterPro" id="IPR044549">
    <property type="entry name" value="bHLH_AtIBH1-like"/>
</dbReference>
<dbReference type="GO" id="GO:0000976">
    <property type="term" value="F:transcription cis-regulatory region binding"/>
    <property type="evidence" value="ECO:0007669"/>
    <property type="project" value="UniProtKB-ARBA"/>
</dbReference>
<dbReference type="GO" id="GO:0005634">
    <property type="term" value="C:nucleus"/>
    <property type="evidence" value="ECO:0007669"/>
    <property type="project" value="UniProtKB-SubCell"/>
</dbReference>
<dbReference type="Proteomes" id="UP000653305">
    <property type="component" value="Unassembled WGS sequence"/>
</dbReference>
<dbReference type="EMBL" id="BMAC01000808">
    <property type="protein sequence ID" value="GFQ03211.1"/>
    <property type="molecule type" value="Genomic_DNA"/>
</dbReference>
<dbReference type="PANTHER" id="PTHR33124:SF12">
    <property type="entry name" value="TRANSCRIPTION FACTOR BHLH148"/>
    <property type="match status" value="1"/>
</dbReference>
<dbReference type="CDD" id="cd11444">
    <property type="entry name" value="bHLH_AtIBH1_like"/>
    <property type="match status" value="1"/>
</dbReference>
<organism evidence="6 7">
    <name type="scientific">Phtheirospermum japonicum</name>
    <dbReference type="NCBI Taxonomy" id="374723"/>
    <lineage>
        <taxon>Eukaryota</taxon>
        <taxon>Viridiplantae</taxon>
        <taxon>Streptophyta</taxon>
        <taxon>Embryophyta</taxon>
        <taxon>Tracheophyta</taxon>
        <taxon>Spermatophyta</taxon>
        <taxon>Magnoliopsida</taxon>
        <taxon>eudicotyledons</taxon>
        <taxon>Gunneridae</taxon>
        <taxon>Pentapetalae</taxon>
        <taxon>asterids</taxon>
        <taxon>lamiids</taxon>
        <taxon>Lamiales</taxon>
        <taxon>Orobanchaceae</taxon>
        <taxon>Orobanchaceae incertae sedis</taxon>
        <taxon>Phtheirospermum</taxon>
    </lineage>
</organism>
<comment type="subcellular location">
    <subcellularLocation>
        <location evidence="1">Nucleus</location>
    </subcellularLocation>
</comment>
<dbReference type="InterPro" id="IPR036638">
    <property type="entry name" value="HLH_DNA-bd_sf"/>
</dbReference>
<dbReference type="AlphaFoldDB" id="A0A830CTM4"/>
<evidence type="ECO:0000256" key="5">
    <source>
        <dbReference type="SAM" id="MobiDB-lite"/>
    </source>
</evidence>
<evidence type="ECO:0000313" key="6">
    <source>
        <dbReference type="EMBL" id="GFQ03211.1"/>
    </source>
</evidence>
<name>A0A830CTM4_9LAMI</name>
<feature type="compositionally biased region" description="Polar residues" evidence="5">
    <location>
        <begin position="31"/>
        <end position="46"/>
    </location>
</feature>